<keyword evidence="19" id="KW-1185">Reference proteome</keyword>
<evidence type="ECO:0000259" key="17">
    <source>
        <dbReference type="Pfam" id="PF22461"/>
    </source>
</evidence>
<comment type="subcellular location">
    <subcellularLocation>
        <location evidence="1">Cell outer membrane</location>
        <topology evidence="1">Multi-pass membrane protein</topology>
    </subcellularLocation>
</comment>
<dbReference type="InterPro" id="IPR049712">
    <property type="entry name" value="Poly_export"/>
</dbReference>
<keyword evidence="3" id="KW-0813">Transport</keyword>
<dbReference type="PANTHER" id="PTHR33619">
    <property type="entry name" value="POLYSACCHARIDE EXPORT PROTEIN GFCE-RELATED"/>
    <property type="match status" value="1"/>
</dbReference>
<evidence type="ECO:0000256" key="12">
    <source>
        <dbReference type="ARBA" id="ARBA00023139"/>
    </source>
</evidence>
<evidence type="ECO:0000256" key="6">
    <source>
        <dbReference type="ARBA" id="ARBA00022692"/>
    </source>
</evidence>
<keyword evidence="12" id="KW-0564">Palmitate</keyword>
<evidence type="ECO:0000256" key="4">
    <source>
        <dbReference type="ARBA" id="ARBA00022452"/>
    </source>
</evidence>
<dbReference type="InterPro" id="IPR003715">
    <property type="entry name" value="Poly_export_N"/>
</dbReference>
<sequence length="260" mass="29152">MPSIKHFLFLVLFVLSCSCKSSRNLVYFSDLQSTAISQTPIENSTEPKIQTNDLLSISLSSLNPESNILFNSGMLLPANNNNSSSLYKVNEGYLVDKNGEINFPVMGKVQLANLTIEEATEKMTTLIKKYVKNPIVNVRFINFKVTVIGEVNRPSSFTISSERINILEALGLAGDMTAYGRRENVLVIREKNGVRTAARINLNNKEVLNSPFFYLQQNDILYVEPDNKEKLSQTNLVNRYIPIFVATITALAIFFGNARK</sequence>
<evidence type="ECO:0000256" key="1">
    <source>
        <dbReference type="ARBA" id="ARBA00004571"/>
    </source>
</evidence>
<feature type="domain" description="SLBB" evidence="17">
    <location>
        <begin position="144"/>
        <end position="223"/>
    </location>
</feature>
<dbReference type="EMBL" id="BAABDK010000010">
    <property type="protein sequence ID" value="GAA4029136.1"/>
    <property type="molecule type" value="Genomic_DNA"/>
</dbReference>
<dbReference type="PROSITE" id="PS51257">
    <property type="entry name" value="PROKAR_LIPOPROTEIN"/>
    <property type="match status" value="1"/>
</dbReference>
<evidence type="ECO:0000256" key="7">
    <source>
        <dbReference type="ARBA" id="ARBA00022729"/>
    </source>
</evidence>
<dbReference type="Pfam" id="PF22461">
    <property type="entry name" value="SLBB_2"/>
    <property type="match status" value="1"/>
</dbReference>
<keyword evidence="14" id="KW-0449">Lipoprotein</keyword>
<dbReference type="Pfam" id="PF02563">
    <property type="entry name" value="Poly_export"/>
    <property type="match status" value="1"/>
</dbReference>
<protein>
    <submittedName>
        <fullName evidence="18">Polysaccharide biosynthesis/export family protein</fullName>
    </submittedName>
</protein>
<evidence type="ECO:0000256" key="15">
    <source>
        <dbReference type="SAM" id="Phobius"/>
    </source>
</evidence>
<evidence type="ECO:0000259" key="16">
    <source>
        <dbReference type="Pfam" id="PF02563"/>
    </source>
</evidence>
<evidence type="ECO:0000256" key="5">
    <source>
        <dbReference type="ARBA" id="ARBA00022597"/>
    </source>
</evidence>
<keyword evidence="15" id="KW-1133">Transmembrane helix</keyword>
<keyword evidence="13" id="KW-0998">Cell outer membrane</keyword>
<evidence type="ECO:0000256" key="14">
    <source>
        <dbReference type="ARBA" id="ARBA00023288"/>
    </source>
</evidence>
<feature type="domain" description="Polysaccharide export protein N-terminal" evidence="16">
    <location>
        <begin position="44"/>
        <end position="139"/>
    </location>
</feature>
<keyword evidence="9" id="KW-0406">Ion transport</keyword>
<dbReference type="InterPro" id="IPR054765">
    <property type="entry name" value="SLBB_dom"/>
</dbReference>
<keyword evidence="10" id="KW-0626">Porin</keyword>
<keyword evidence="6 15" id="KW-0812">Transmembrane</keyword>
<evidence type="ECO:0000256" key="10">
    <source>
        <dbReference type="ARBA" id="ARBA00023114"/>
    </source>
</evidence>
<evidence type="ECO:0000256" key="9">
    <source>
        <dbReference type="ARBA" id="ARBA00023065"/>
    </source>
</evidence>
<dbReference type="Gene3D" id="3.10.560.10">
    <property type="entry name" value="Outer membrane lipoprotein wza domain like"/>
    <property type="match status" value="1"/>
</dbReference>
<comment type="similarity">
    <text evidence="2">Belongs to the BexD/CtrA/VexA family.</text>
</comment>
<comment type="caution">
    <text evidence="18">The sequence shown here is derived from an EMBL/GenBank/DDBJ whole genome shotgun (WGS) entry which is preliminary data.</text>
</comment>
<keyword evidence="4" id="KW-1134">Transmembrane beta strand</keyword>
<organism evidence="18 19">
    <name type="scientific">Hymenobacter glaciei</name>
    <dbReference type="NCBI Taxonomy" id="877209"/>
    <lineage>
        <taxon>Bacteria</taxon>
        <taxon>Pseudomonadati</taxon>
        <taxon>Bacteroidota</taxon>
        <taxon>Cytophagia</taxon>
        <taxon>Cytophagales</taxon>
        <taxon>Hymenobacteraceae</taxon>
        <taxon>Hymenobacter</taxon>
    </lineage>
</organism>
<keyword evidence="5" id="KW-0762">Sugar transport</keyword>
<keyword evidence="7" id="KW-0732">Signal</keyword>
<accession>A0ABP7TPL1</accession>
<dbReference type="Proteomes" id="UP001501469">
    <property type="component" value="Unassembled WGS sequence"/>
</dbReference>
<name>A0ABP7TPL1_9BACT</name>
<feature type="transmembrane region" description="Helical" evidence="15">
    <location>
        <begin position="240"/>
        <end position="258"/>
    </location>
</feature>
<evidence type="ECO:0000256" key="3">
    <source>
        <dbReference type="ARBA" id="ARBA00022448"/>
    </source>
</evidence>
<evidence type="ECO:0000313" key="18">
    <source>
        <dbReference type="EMBL" id="GAA4029136.1"/>
    </source>
</evidence>
<evidence type="ECO:0000256" key="2">
    <source>
        <dbReference type="ARBA" id="ARBA00009450"/>
    </source>
</evidence>
<keyword evidence="8" id="KW-0625">Polysaccharide transport</keyword>
<proteinExistence type="inferred from homology"/>
<evidence type="ECO:0000256" key="13">
    <source>
        <dbReference type="ARBA" id="ARBA00023237"/>
    </source>
</evidence>
<gene>
    <name evidence="18" type="ORF">GCM10022409_11620</name>
</gene>
<reference evidence="19" key="1">
    <citation type="journal article" date="2019" name="Int. J. Syst. Evol. Microbiol.">
        <title>The Global Catalogue of Microorganisms (GCM) 10K type strain sequencing project: providing services to taxonomists for standard genome sequencing and annotation.</title>
        <authorList>
            <consortium name="The Broad Institute Genomics Platform"/>
            <consortium name="The Broad Institute Genome Sequencing Center for Infectious Disease"/>
            <person name="Wu L."/>
            <person name="Ma J."/>
        </authorList>
    </citation>
    <scope>NUCLEOTIDE SEQUENCE [LARGE SCALE GENOMIC DNA]</scope>
    <source>
        <strain evidence="19">JCM 17225</strain>
    </source>
</reference>
<evidence type="ECO:0000256" key="8">
    <source>
        <dbReference type="ARBA" id="ARBA00023047"/>
    </source>
</evidence>
<dbReference type="Gene3D" id="3.30.1950.10">
    <property type="entry name" value="wza like domain"/>
    <property type="match status" value="1"/>
</dbReference>
<evidence type="ECO:0000313" key="19">
    <source>
        <dbReference type="Proteomes" id="UP001501469"/>
    </source>
</evidence>
<dbReference type="PANTHER" id="PTHR33619:SF3">
    <property type="entry name" value="POLYSACCHARIDE EXPORT PROTEIN GFCE-RELATED"/>
    <property type="match status" value="1"/>
</dbReference>
<evidence type="ECO:0000256" key="11">
    <source>
        <dbReference type="ARBA" id="ARBA00023136"/>
    </source>
</evidence>
<keyword evidence="11 15" id="KW-0472">Membrane</keyword>